<evidence type="ECO:0000256" key="4">
    <source>
        <dbReference type="SAM" id="Coils"/>
    </source>
</evidence>
<keyword evidence="4" id="KW-0175">Coiled coil</keyword>
<dbReference type="EMBL" id="PCWW01000031">
    <property type="protein sequence ID" value="PIR13547.1"/>
    <property type="molecule type" value="Genomic_DNA"/>
</dbReference>
<dbReference type="InterPro" id="IPR040787">
    <property type="entry name" value="Cas12a_REC1"/>
</dbReference>
<feature type="domain" description="Cas12a REC1" evidence="5">
    <location>
        <begin position="127"/>
        <end position="326"/>
    </location>
</feature>
<dbReference type="NCBIfam" id="TIGR04330">
    <property type="entry name" value="cas_Cpf1"/>
    <property type="match status" value="1"/>
</dbReference>
<feature type="site" description="Binds DNA in crRNA-target DNA heteroduplex" evidence="3">
    <location>
        <position position="642"/>
    </location>
</feature>
<feature type="region of interest" description="Binds crRNA alone and in crRNA-target DNA heteroduplex" evidence="2">
    <location>
        <begin position="54"/>
        <end position="59"/>
    </location>
</feature>
<dbReference type="InterPro" id="IPR040852">
    <property type="entry name" value="RuvC_1"/>
</dbReference>
<evidence type="ECO:0000313" key="7">
    <source>
        <dbReference type="EMBL" id="PIR13547.1"/>
    </source>
</evidence>
<feature type="site" description="Binds PAM" evidence="3">
    <location>
        <position position="725"/>
    </location>
</feature>
<evidence type="ECO:0000259" key="6">
    <source>
        <dbReference type="Pfam" id="PF18516"/>
    </source>
</evidence>
<feature type="site" description="Binds crRNA" evidence="3">
    <location>
        <position position="862"/>
    </location>
</feature>
<evidence type="ECO:0000259" key="5">
    <source>
        <dbReference type="Pfam" id="PF18501"/>
    </source>
</evidence>
<feature type="region of interest" description="Binds crRNA" evidence="2">
    <location>
        <begin position="644"/>
        <end position="648"/>
    </location>
</feature>
<evidence type="ECO:0000313" key="8">
    <source>
        <dbReference type="Proteomes" id="UP000230869"/>
    </source>
</evidence>
<feature type="active site" description="For DNase activity of RuvC domain" evidence="1">
    <location>
        <position position="930"/>
    </location>
</feature>
<feature type="region of interest" description="Binds crRNA" evidence="2">
    <location>
        <begin position="820"/>
        <end position="823"/>
    </location>
</feature>
<name>A0A2M6K9N7_9BACT</name>
<organism evidence="7 8">
    <name type="scientific">Candidatus Falkowbacteria bacterium CG11_big_fil_rev_8_21_14_0_20_39_10</name>
    <dbReference type="NCBI Taxonomy" id="1974570"/>
    <lineage>
        <taxon>Bacteria</taxon>
        <taxon>Candidatus Falkowiibacteriota</taxon>
    </lineage>
</organism>
<feature type="coiled-coil region" evidence="4">
    <location>
        <begin position="84"/>
        <end position="114"/>
    </location>
</feature>
<feature type="active site" description="For DNase activity of RuvC domain" evidence="1">
    <location>
        <position position="1048"/>
    </location>
</feature>
<protein>
    <submittedName>
        <fullName evidence="7">Type V CRISPR-associated protein Cpf1</fullName>
    </submittedName>
</protein>
<comment type="caution">
    <text evidence="7">The sequence shown here is derived from an EMBL/GenBank/DDBJ whole genome shotgun (WGS) entry which is preliminary data.</text>
</comment>
<feature type="region of interest" description="Binds crRNA alone and in crRNA-target DNA heteroduplex" evidence="2">
    <location>
        <begin position="220"/>
        <end position="224"/>
    </location>
</feature>
<evidence type="ECO:0000256" key="1">
    <source>
        <dbReference type="PIRSR" id="PIRSR627620-1"/>
    </source>
</evidence>
<evidence type="ECO:0000256" key="3">
    <source>
        <dbReference type="PIRSR" id="PIRSR627620-3"/>
    </source>
</evidence>
<gene>
    <name evidence="7" type="ORF">COV49_01875</name>
</gene>
<proteinExistence type="predicted"/>
<accession>A0A2M6K9N7</accession>
<feature type="site" description="Binds Target strand DNA; via amide nitrogen" evidence="3">
    <location>
        <position position="855"/>
    </location>
</feature>
<evidence type="ECO:0000256" key="2">
    <source>
        <dbReference type="PIRSR" id="PIRSR627620-2"/>
    </source>
</evidence>
<reference evidence="7 8" key="1">
    <citation type="submission" date="2017-09" db="EMBL/GenBank/DDBJ databases">
        <title>Depth-based differentiation of microbial function through sediment-hosted aquifers and enrichment of novel symbionts in the deep terrestrial subsurface.</title>
        <authorList>
            <person name="Probst A.J."/>
            <person name="Ladd B."/>
            <person name="Jarett J.K."/>
            <person name="Geller-Mcgrath D.E."/>
            <person name="Sieber C.M."/>
            <person name="Emerson J.B."/>
            <person name="Anantharaman K."/>
            <person name="Thomas B.C."/>
            <person name="Malmstrom R."/>
            <person name="Stieglmeier M."/>
            <person name="Klingl A."/>
            <person name="Woyke T."/>
            <person name="Ryan C.M."/>
            <person name="Banfield J.F."/>
        </authorList>
    </citation>
    <scope>NUCLEOTIDE SEQUENCE [LARGE SCALE GENOMIC DNA]</scope>
    <source>
        <strain evidence="7">CG11_big_fil_rev_8_21_14_0_20_39_10</strain>
    </source>
</reference>
<dbReference type="Proteomes" id="UP000230869">
    <property type="component" value="Unassembled WGS sequence"/>
</dbReference>
<feature type="active site" description="For pre-crRNA processing" evidence="1">
    <location>
        <position position="872"/>
    </location>
</feature>
<dbReference type="Pfam" id="PF18516">
    <property type="entry name" value="RuvC_1"/>
    <property type="match status" value="1"/>
</dbReference>
<feature type="site" description="Binds crRNA alone and in crRNA-target DNA heteroduplex" evidence="3">
    <location>
        <position position="20"/>
    </location>
</feature>
<dbReference type="InterPro" id="IPR027620">
    <property type="entry name" value="Cas12a"/>
</dbReference>
<sequence>MSTQKNPFNQFTNLYELQKTLRFELRPVPETKKLLEKGEGKNLIQMDLEIDRLYEKEMKPMFNILHEKFINESLGLVKLDCKKLKKLENLLAEADKLRKQIKEGRKNKNNISEVEKRLKIIIGDNSQGKNKNGEIAVLQDELRVLIVKAFNLTADKWKKELNNKETLLPEKKGKRKIKIKKSGPKILQEENVLAILAYFNPDKADIIKKFAGFFTYFSGFNQNRANYYTVKALATGVANRAINRNFLIFLANRKDFARFKERLPRLAEFDNYFELENYEKYLSQTGIEEYNDQIGKIKQIVNLEHNQQQKDNKFQLKGLATLEKQIGCRTKKQREEGGDKSAPKFLEKVGLGFQVSQDDDGEYLIWECLNYINKELAGKLKSIKDNYQKFFADWRTGAYDLEKIWFRKEALNTISGRWFGGNNWFIIGKALALTGVGKFDKRENTYKIPEFVSLAEIKTAFEMLENGVNYDFKKSKKKKEGDDTDVVKYSADNLFKEEYKKKGLIKNSLFETMLAVWQSEIKRKFEQIFDGYKLEKDDVFGRKKGEWVEPFIENFQKVSQEKFDRGVKDENGRSIHTEVVKNLIEEGYLRLFQLTKYHNLDKKGERDPRPFDGNFYATLDEFWKDNIVVVYHKALQSTLTKKPYSEDKIKLNFENGSLLGGFSDGQERSKAGVVLKNKNKFYLGILIDRGFFRTDKANPVYDNAQNNEWERLILTNLKFQTLAGKGFLGKHGVSYGEMGKDNPMMAVEYLQKFIKLKYLDKYPALNEVAHKKYTIKKEFDADVKNALKDCFTMNFKPVDFGMIRQGLTESLFYLFEIVNKDISSQAKNGKNVHTLYWEALFGDQNLKKPILALNGGAEIFYRESQREKLEKKLDKSGKEVLDHKRYGQDKYFLHASITINYGQPKNIKFKEVINEKISQNADRVNIIGIDRGEKHLLYYSVVSPEGVLLEQGSFNQIETKNKVDIKAVKAEYGERGELKKVELVPTGKKVKYVDYQILLDYYEKKRNLARRDWQTIGKIKDLKDGYLSQTVHRIYQLILKYNAVVAMEDLNVEFKAKRAAKVEKSVYKNFEMALAKKLNHLILKDRRADEIGGALRAYQLTPAIPANDVGKFDKAKQWGIMFYVRANYTSTTDPLTGWRKHKYISNSEKIDNIQKFFSPGDGIQIDYDTEKQCFKFSYDHELEGGAKKHWELFACDGLERFYWDNRERQIKKYNLYEEFEKLLGGLRKEENINIQIDGVSEFRWKDLVFFWNLLNQIRNTDRSAQGDENDFLQSPVWSEKYNCFYDSRKAPNNMPNNGDANGAFNIARKGQLILERIKKCSDIPKFGNDNNGKNPENNYFISDADWDKFAQK</sequence>
<dbReference type="Pfam" id="PF18501">
    <property type="entry name" value="REC1"/>
    <property type="match status" value="1"/>
</dbReference>
<feature type="active site" description="For DNase activity of RuvC domain" evidence="1">
    <location>
        <position position="1299"/>
    </location>
</feature>
<feature type="domain" description="Cas12a RuvC nuclease" evidence="6">
    <location>
        <begin position="911"/>
        <end position="1351"/>
    </location>
</feature>